<evidence type="ECO:0000313" key="13">
    <source>
        <dbReference type="Proteomes" id="UP000694864"/>
    </source>
</evidence>
<comment type="subcellular location">
    <subcellularLocation>
        <location evidence="1 11">Golgi apparatus membrane</location>
        <topology evidence="1 11">Single-pass type II membrane protein</topology>
    </subcellularLocation>
</comment>
<proteinExistence type="inferred from homology"/>
<reference evidence="14" key="2">
    <citation type="submission" date="2025-08" db="UniProtKB">
        <authorList>
            <consortium name="RefSeq"/>
        </authorList>
    </citation>
    <scope>IDENTIFICATION</scope>
    <source>
        <tissue evidence="14">Leaf</tissue>
    </source>
</reference>
<keyword evidence="5 11" id="KW-0735">Signal-anchor</keyword>
<dbReference type="InterPro" id="IPR029044">
    <property type="entry name" value="Nucleotide-diphossugar_trans"/>
</dbReference>
<dbReference type="Pfam" id="PF03360">
    <property type="entry name" value="Glyco_transf_43"/>
    <property type="match status" value="1"/>
</dbReference>
<dbReference type="PANTHER" id="PTHR10896">
    <property type="entry name" value="GALACTOSYLGALACTOSYLXYLOSYLPROTEIN 3-BETA-GLUCURONOSYLTRANSFERASE BETA-1,3-GLUCURONYLTRANSFERASE"/>
    <property type="match status" value="1"/>
</dbReference>
<accession>A0ABM0Z281</accession>
<keyword evidence="7 11" id="KW-0333">Golgi apparatus</keyword>
<keyword evidence="10 11" id="KW-0961">Cell wall biogenesis/degradation</keyword>
<protein>
    <recommendedName>
        <fullName evidence="11">Glycosyltransferases</fullName>
        <ecNumber evidence="11">2.4.-.-</ecNumber>
    </recommendedName>
</protein>
<keyword evidence="4 11" id="KW-0812">Transmembrane</keyword>
<keyword evidence="8 11" id="KW-0472">Membrane</keyword>
<dbReference type="CDD" id="cd00218">
    <property type="entry name" value="GlcAT-I"/>
    <property type="match status" value="1"/>
</dbReference>
<evidence type="ECO:0000256" key="1">
    <source>
        <dbReference type="ARBA" id="ARBA00004323"/>
    </source>
</evidence>
<comment type="similarity">
    <text evidence="2 11">Belongs to the glycosyltransferase 43 family.</text>
</comment>
<evidence type="ECO:0000256" key="3">
    <source>
        <dbReference type="ARBA" id="ARBA00022679"/>
    </source>
</evidence>
<evidence type="ECO:0000256" key="9">
    <source>
        <dbReference type="ARBA" id="ARBA00023180"/>
    </source>
</evidence>
<evidence type="ECO:0000313" key="14">
    <source>
        <dbReference type="RefSeq" id="XP_010509392.1"/>
    </source>
</evidence>
<keyword evidence="3 11" id="KW-0808">Transferase</keyword>
<evidence type="ECO:0000256" key="10">
    <source>
        <dbReference type="ARBA" id="ARBA00023316"/>
    </source>
</evidence>
<dbReference type="PANTHER" id="PTHR10896:SF59">
    <property type="entry name" value="BETA-1,4-XYLOSYLTRANSFERASE IRX9"/>
    <property type="match status" value="1"/>
</dbReference>
<keyword evidence="6 11" id="KW-1133">Transmembrane helix</keyword>
<evidence type="ECO:0000256" key="12">
    <source>
        <dbReference type="SAM" id="MobiDB-lite"/>
    </source>
</evidence>
<evidence type="ECO:0000256" key="2">
    <source>
        <dbReference type="ARBA" id="ARBA00007706"/>
    </source>
</evidence>
<dbReference type="Proteomes" id="UP000694864">
    <property type="component" value="Chromosome 5"/>
</dbReference>
<organism evidence="13 14">
    <name type="scientific">Camelina sativa</name>
    <name type="common">False flax</name>
    <name type="synonym">Myagrum sativum</name>
    <dbReference type="NCBI Taxonomy" id="90675"/>
    <lineage>
        <taxon>Eukaryota</taxon>
        <taxon>Viridiplantae</taxon>
        <taxon>Streptophyta</taxon>
        <taxon>Embryophyta</taxon>
        <taxon>Tracheophyta</taxon>
        <taxon>Spermatophyta</taxon>
        <taxon>Magnoliopsida</taxon>
        <taxon>eudicotyledons</taxon>
        <taxon>Gunneridae</taxon>
        <taxon>Pentapetalae</taxon>
        <taxon>rosids</taxon>
        <taxon>malvids</taxon>
        <taxon>Brassicales</taxon>
        <taxon>Brassicaceae</taxon>
        <taxon>Camelineae</taxon>
        <taxon>Camelina</taxon>
    </lineage>
</organism>
<dbReference type="RefSeq" id="XP_010509392.1">
    <property type="nucleotide sequence ID" value="XM_010511090.2"/>
</dbReference>
<dbReference type="InterPro" id="IPR005027">
    <property type="entry name" value="Glyco_trans_43"/>
</dbReference>
<evidence type="ECO:0000256" key="7">
    <source>
        <dbReference type="ARBA" id="ARBA00023034"/>
    </source>
</evidence>
<evidence type="ECO:0000256" key="5">
    <source>
        <dbReference type="ARBA" id="ARBA00022968"/>
    </source>
</evidence>
<dbReference type="EC" id="2.4.-.-" evidence="11"/>
<feature type="region of interest" description="Disordered" evidence="12">
    <location>
        <begin position="46"/>
        <end position="66"/>
    </location>
</feature>
<feature type="compositionally biased region" description="Basic and acidic residues" evidence="12">
    <location>
        <begin position="89"/>
        <end position="108"/>
    </location>
</feature>
<evidence type="ECO:0000256" key="4">
    <source>
        <dbReference type="ARBA" id="ARBA00022692"/>
    </source>
</evidence>
<reference evidence="13" key="1">
    <citation type="journal article" date="2014" name="Nat. Commun.">
        <title>The emerging biofuel crop Camelina sativa retains a highly undifferentiated hexaploid genome structure.</title>
        <authorList>
            <person name="Kagale S."/>
            <person name="Koh C."/>
            <person name="Nixon J."/>
            <person name="Bollina V."/>
            <person name="Clarke W.E."/>
            <person name="Tuteja R."/>
            <person name="Spillane C."/>
            <person name="Robinson S.J."/>
            <person name="Links M.G."/>
            <person name="Clarke C."/>
            <person name="Higgins E.E."/>
            <person name="Huebert T."/>
            <person name="Sharpe A.G."/>
            <person name="Parkin I.A."/>
        </authorList>
    </citation>
    <scope>NUCLEOTIDE SEQUENCE [LARGE SCALE GENOMIC DNA]</scope>
    <source>
        <strain evidence="13">cv. DH55</strain>
    </source>
</reference>
<name>A0ABM0Z281_CAMSA</name>
<feature type="region of interest" description="Disordered" evidence="12">
    <location>
        <begin position="81"/>
        <end position="108"/>
    </location>
</feature>
<evidence type="ECO:0000256" key="11">
    <source>
        <dbReference type="RuleBase" id="RU363127"/>
    </source>
</evidence>
<keyword evidence="13" id="KW-1185">Reference proteome</keyword>
<evidence type="ECO:0000256" key="6">
    <source>
        <dbReference type="ARBA" id="ARBA00022989"/>
    </source>
</evidence>
<feature type="transmembrane region" description="Helical" evidence="11">
    <location>
        <begin position="17"/>
        <end position="36"/>
    </location>
</feature>
<keyword evidence="9" id="KW-0325">Glycoprotein</keyword>
<dbReference type="Gene3D" id="3.90.550.10">
    <property type="entry name" value="Spore Coat Polysaccharide Biosynthesis Protein SpsA, Chain A"/>
    <property type="match status" value="1"/>
</dbReference>
<sequence>MGSLERSKKKAQVWKKAVIHFSLCFVMGFFTGFAPAGKASFFSNSETTPYTSTKSQNPPQPFENSTYTRHSLLNTTLINSQVQAPAPAESREAEAETRSLSETTKDESQVKVTPRGLVIVVTPIMTKERYKNVLLRRMANTLRLVPPPLLWIVVEKHSDSDEKSSSTMLRKTGIMYRRIVFKENFTSMESELDHQRNLALRHIEHHKLSGIVHFAGLNNIYDLDFFDKIREIEVFGTWPMALLSANRKRVVVEGPVCESSQVLGWHLRKINNETETKPPIHISSFAFNSSILWDPERWGRPSSVEGTKQDSIKYVKQVVLEDDTKLKGLPAQDCSKIMLWRLNFPTRTRLST</sequence>
<dbReference type="SUPFAM" id="SSF53448">
    <property type="entry name" value="Nucleotide-diphospho-sugar transferases"/>
    <property type="match status" value="1"/>
</dbReference>
<gene>
    <name evidence="14" type="primary">LOC104785806</name>
</gene>
<dbReference type="GeneID" id="104785806"/>
<comment type="function">
    <text evidence="11">Involved in the synthesis of glucuronoxylan hemicellulose in secondary cell walls.</text>
</comment>
<evidence type="ECO:0000256" key="8">
    <source>
        <dbReference type="ARBA" id="ARBA00023136"/>
    </source>
</evidence>